<name>A0A1E2VEI7_9GAMM</name>
<dbReference type="STRING" id="197479.BFW38_11130"/>
<dbReference type="AlphaFoldDB" id="A0A1E2VEI7"/>
<sequence>MNSKAPYHFLVVPGWHGSEVDHWQSHWTAQLQAYRVEQRDWHQPDRLQWVDTFEATLREIPDDRPVILIGHSLGCITIAHWALDAAPALRARVAGALLVAPADVERPDCPEPLQNFAPIPHQPLPFPVHVVASTNDPAATAQRALALSRFWGAELDVLAGVGHLNVASGHHQWEAGYEFLNHLMRRIEQRLAA</sequence>
<evidence type="ECO:0000313" key="2">
    <source>
        <dbReference type="Proteomes" id="UP000094291"/>
    </source>
</evidence>
<reference evidence="1 2" key="1">
    <citation type="submission" date="2016-08" db="EMBL/GenBank/DDBJ databases">
        <authorList>
            <person name="Seilhamer J.J."/>
        </authorList>
    </citation>
    <scope>NUCLEOTIDE SEQUENCE [LARGE SCALE GENOMIC DNA]</scope>
    <source>
        <strain evidence="1 2">PH27A</strain>
    </source>
</reference>
<comment type="caution">
    <text evidence="1">The sequence shown here is derived from an EMBL/GenBank/DDBJ whole genome shotgun (WGS) entry which is preliminary data.</text>
</comment>
<gene>
    <name evidence="1" type="ORF">BFW38_11130</name>
</gene>
<accession>A0A1E2VEI7</accession>
<evidence type="ECO:0000313" key="1">
    <source>
        <dbReference type="EMBL" id="ODC05384.1"/>
    </source>
</evidence>
<keyword evidence="2" id="KW-1185">Reference proteome</keyword>
<dbReference type="Proteomes" id="UP000094291">
    <property type="component" value="Unassembled WGS sequence"/>
</dbReference>
<dbReference type="Pfam" id="PF06821">
    <property type="entry name" value="Ser_hydrolase"/>
    <property type="match status" value="1"/>
</dbReference>
<proteinExistence type="predicted"/>
<protein>
    <submittedName>
        <fullName evidence="1">Alpha/beta hydrolase</fullName>
    </submittedName>
</protein>
<dbReference type="SUPFAM" id="SSF53474">
    <property type="entry name" value="alpha/beta-Hydrolases"/>
    <property type="match status" value="1"/>
</dbReference>
<dbReference type="InterPro" id="IPR010662">
    <property type="entry name" value="RBBP9/YdeN"/>
</dbReference>
<organism evidence="1 2">
    <name type="scientific">Terasakiispira papahanaumokuakeensis</name>
    <dbReference type="NCBI Taxonomy" id="197479"/>
    <lineage>
        <taxon>Bacteria</taxon>
        <taxon>Pseudomonadati</taxon>
        <taxon>Pseudomonadota</taxon>
        <taxon>Gammaproteobacteria</taxon>
        <taxon>Oceanospirillales</taxon>
        <taxon>Terasakiispira</taxon>
    </lineage>
</organism>
<dbReference type="EMBL" id="MDTQ01000001">
    <property type="protein sequence ID" value="ODC05384.1"/>
    <property type="molecule type" value="Genomic_DNA"/>
</dbReference>
<keyword evidence="1" id="KW-0378">Hydrolase</keyword>
<dbReference type="InterPro" id="IPR029058">
    <property type="entry name" value="AB_hydrolase_fold"/>
</dbReference>
<dbReference type="GO" id="GO:0016787">
    <property type="term" value="F:hydrolase activity"/>
    <property type="evidence" value="ECO:0007669"/>
    <property type="project" value="UniProtKB-KW"/>
</dbReference>
<dbReference type="Gene3D" id="3.40.50.1820">
    <property type="entry name" value="alpha/beta hydrolase"/>
    <property type="match status" value="1"/>
</dbReference>